<dbReference type="GO" id="GO:0005886">
    <property type="term" value="C:plasma membrane"/>
    <property type="evidence" value="ECO:0007669"/>
    <property type="project" value="UniProtKB-SubCell"/>
</dbReference>
<evidence type="ECO:0000313" key="9">
    <source>
        <dbReference type="EMBL" id="PZD95048.1"/>
    </source>
</evidence>
<dbReference type="Proteomes" id="UP000249522">
    <property type="component" value="Unassembled WGS sequence"/>
</dbReference>
<comment type="subcellular location">
    <subcellularLocation>
        <location evidence="1">Cell membrane</location>
        <topology evidence="1">Multi-pass membrane protein</topology>
    </subcellularLocation>
</comment>
<dbReference type="EMBL" id="QKRB01000046">
    <property type="protein sequence ID" value="PZD95048.1"/>
    <property type="molecule type" value="Genomic_DNA"/>
</dbReference>
<dbReference type="GO" id="GO:0016413">
    <property type="term" value="F:O-acetyltransferase activity"/>
    <property type="evidence" value="ECO:0007669"/>
    <property type="project" value="TreeGrafter"/>
</dbReference>
<name>A0A2W1L4Q1_9BACL</name>
<evidence type="ECO:0000256" key="5">
    <source>
        <dbReference type="ARBA" id="ARBA00022989"/>
    </source>
</evidence>
<feature type="transmembrane region" description="Helical" evidence="7">
    <location>
        <begin position="277"/>
        <end position="299"/>
    </location>
</feature>
<feature type="transmembrane region" description="Helical" evidence="7">
    <location>
        <begin position="305"/>
        <end position="329"/>
    </location>
</feature>
<evidence type="ECO:0000256" key="4">
    <source>
        <dbReference type="ARBA" id="ARBA00022692"/>
    </source>
</evidence>
<evidence type="ECO:0000256" key="1">
    <source>
        <dbReference type="ARBA" id="ARBA00004651"/>
    </source>
</evidence>
<evidence type="ECO:0000259" key="8">
    <source>
        <dbReference type="Pfam" id="PF01757"/>
    </source>
</evidence>
<evidence type="ECO:0000313" key="10">
    <source>
        <dbReference type="Proteomes" id="UP000249522"/>
    </source>
</evidence>
<reference evidence="9 10" key="1">
    <citation type="submission" date="2018-06" db="EMBL/GenBank/DDBJ databases">
        <title>Paenibacillus imtechensis sp. nov.</title>
        <authorList>
            <person name="Pinnaka A.K."/>
            <person name="Singh H."/>
            <person name="Kaur M."/>
        </authorList>
    </citation>
    <scope>NUCLEOTIDE SEQUENCE [LARGE SCALE GENOMIC DNA]</scope>
    <source>
        <strain evidence="9 10">SMB1</strain>
    </source>
</reference>
<feature type="transmembrane region" description="Helical" evidence="7">
    <location>
        <begin position="249"/>
        <end position="265"/>
    </location>
</feature>
<dbReference type="PANTHER" id="PTHR40074:SF2">
    <property type="entry name" value="O-ACETYLTRANSFERASE WECH"/>
    <property type="match status" value="1"/>
</dbReference>
<comment type="similarity">
    <text evidence="2">Belongs to the acyltransferase 3 family.</text>
</comment>
<sequence length="359" mass="40588">MPIKEIFVIRCISCLSVVLLHVLSLVLMLHAEQLAGISHTIDSFRTLLMFSTPAFIFISEFLLARSYPGGVPKGFLARRGQVIFIPFLFIAALDALMMASAAETGLTVSAYLEKLAQNVLLGNFIGYFILVIFQFYILHKFLHSFLRQASPKWVLTVSFLVTEAYLSYFTWVVTPEADAVFPFFWVPFPGWLFYFCMAYYCGKEYETFLAILDRYRRVLYSSAVILAALVVAVSYYGNIGMISSKRPDILLYSTCMICLFFHVFSKVRQVPKLIMTVSNYSFSIYLLHFYFMSIGYVVLSSMPAVPALLAVLVVFAASVIGPVLMSWALNKLRYGYLFVGKVYQPKGLERTADKRGIAG</sequence>
<keyword evidence="5 7" id="KW-1133">Transmembrane helix</keyword>
<feature type="transmembrane region" description="Helical" evidence="7">
    <location>
        <begin position="218"/>
        <end position="237"/>
    </location>
</feature>
<feature type="transmembrane region" description="Helical" evidence="7">
    <location>
        <begin position="153"/>
        <end position="173"/>
    </location>
</feature>
<feature type="domain" description="Acyltransferase 3" evidence="8">
    <location>
        <begin position="8"/>
        <end position="327"/>
    </location>
</feature>
<dbReference type="OrthoDB" id="65129at2"/>
<proteinExistence type="inferred from homology"/>
<evidence type="ECO:0000256" key="7">
    <source>
        <dbReference type="SAM" id="Phobius"/>
    </source>
</evidence>
<dbReference type="InterPro" id="IPR002656">
    <property type="entry name" value="Acyl_transf_3_dom"/>
</dbReference>
<feature type="transmembrane region" description="Helical" evidence="7">
    <location>
        <begin position="7"/>
        <end position="31"/>
    </location>
</feature>
<organism evidence="9 10">
    <name type="scientific">Paenibacillus sambharensis</name>
    <dbReference type="NCBI Taxonomy" id="1803190"/>
    <lineage>
        <taxon>Bacteria</taxon>
        <taxon>Bacillati</taxon>
        <taxon>Bacillota</taxon>
        <taxon>Bacilli</taxon>
        <taxon>Bacillales</taxon>
        <taxon>Paenibacillaceae</taxon>
        <taxon>Paenibacillus</taxon>
    </lineage>
</organism>
<dbReference type="PANTHER" id="PTHR40074">
    <property type="entry name" value="O-ACETYLTRANSFERASE WECH"/>
    <property type="match status" value="1"/>
</dbReference>
<dbReference type="GO" id="GO:0009246">
    <property type="term" value="P:enterobacterial common antigen biosynthetic process"/>
    <property type="evidence" value="ECO:0007669"/>
    <property type="project" value="TreeGrafter"/>
</dbReference>
<comment type="caution">
    <text evidence="9">The sequence shown here is derived from an EMBL/GenBank/DDBJ whole genome shotgun (WGS) entry which is preliminary data.</text>
</comment>
<feature type="transmembrane region" description="Helical" evidence="7">
    <location>
        <begin position="121"/>
        <end position="141"/>
    </location>
</feature>
<keyword evidence="9" id="KW-0808">Transferase</keyword>
<dbReference type="AlphaFoldDB" id="A0A2W1L4Q1"/>
<dbReference type="Pfam" id="PF01757">
    <property type="entry name" value="Acyl_transf_3"/>
    <property type="match status" value="1"/>
</dbReference>
<gene>
    <name evidence="9" type="ORF">DNH61_15540</name>
</gene>
<protein>
    <submittedName>
        <fullName evidence="9">Acyltransferase</fullName>
    </submittedName>
</protein>
<keyword evidence="6 7" id="KW-0472">Membrane</keyword>
<evidence type="ECO:0000256" key="6">
    <source>
        <dbReference type="ARBA" id="ARBA00023136"/>
    </source>
</evidence>
<accession>A0A2W1L4Q1</accession>
<feature type="transmembrane region" description="Helical" evidence="7">
    <location>
        <begin position="43"/>
        <end position="63"/>
    </location>
</feature>
<keyword evidence="9" id="KW-0012">Acyltransferase</keyword>
<dbReference type="RefSeq" id="WP_111147596.1">
    <property type="nucleotide sequence ID" value="NZ_QKRB01000046.1"/>
</dbReference>
<evidence type="ECO:0000256" key="2">
    <source>
        <dbReference type="ARBA" id="ARBA00007400"/>
    </source>
</evidence>
<evidence type="ECO:0000256" key="3">
    <source>
        <dbReference type="ARBA" id="ARBA00022475"/>
    </source>
</evidence>
<keyword evidence="10" id="KW-1185">Reference proteome</keyword>
<keyword evidence="3" id="KW-1003">Cell membrane</keyword>
<feature type="transmembrane region" description="Helical" evidence="7">
    <location>
        <begin position="83"/>
        <end position="101"/>
    </location>
</feature>
<feature type="transmembrane region" description="Helical" evidence="7">
    <location>
        <begin position="179"/>
        <end position="197"/>
    </location>
</feature>
<keyword evidence="4 7" id="KW-0812">Transmembrane</keyword>